<feature type="domain" description="Restriction endonuclease type IV Mrr" evidence="2">
    <location>
        <begin position="49"/>
        <end position="158"/>
    </location>
</feature>
<evidence type="ECO:0000313" key="5">
    <source>
        <dbReference type="Proteomes" id="UP000219632"/>
    </source>
</evidence>
<reference evidence="4 5" key="1">
    <citation type="submission" date="2017-09" db="EMBL/GenBank/DDBJ databases">
        <title>Draft Genomes of 144 Listeria Monocytogenes isolates from foods.</title>
        <authorList>
            <person name="Wu C.H."/>
            <person name="Ng J."/>
            <person name="Kiang D."/>
            <person name="Chen C.-Y."/>
            <person name="Frink S."/>
            <person name="Lafrades M."/>
            <person name="Morales C."/>
            <person name="Park P."/>
            <person name="Zwick M."/>
        </authorList>
    </citation>
    <scope>NUCLEOTIDE SEQUENCE [LARGE SCALE GENOMIC DNA]</scope>
    <source>
        <strain evidence="4 5">CDPHFDLB-F14M01633.75-2</strain>
    </source>
</reference>
<geneLocation type="plasmid" evidence="3">
    <name>pLIS1</name>
</geneLocation>
<protein>
    <submittedName>
        <fullName evidence="3">Restriction endonuclease</fullName>
    </submittedName>
</protein>
<dbReference type="GO" id="GO:0003677">
    <property type="term" value="F:DNA binding"/>
    <property type="evidence" value="ECO:0007669"/>
    <property type="project" value="InterPro"/>
</dbReference>
<sequence>MIILDWVRDNAFLFLLLVITVLCTRPVVRQIRKARWKRKFLKSGIRDVDRMNGLQFEHFVGLLLAKLGYRSKVTKSSGDFGADVVLEGKDRIVIQCKRYRRKEKVGIAAVQQIFAARAFYDAKEAWVITNNVYSPSAKKLAFKCGVTLIDRIGLCQMILKLHPDESARQVLDRNEFKGGESYVGRKKR</sequence>
<evidence type="ECO:0000256" key="1">
    <source>
        <dbReference type="SAM" id="Phobius"/>
    </source>
</evidence>
<reference evidence="3" key="2">
    <citation type="submission" date="2018-05" db="EMBL/GenBank/DDBJ databases">
        <title>Prevalence of plasmid-borne benzalkonium chloride resistance cassette bcrABC and cadmium resistance cadA genes in nonpathogenic Listeria spp. isolated from food-processing environments.</title>
        <authorList>
            <person name="Korsak D."/>
            <person name="Chmielowska C."/>
            <person name="Szuplewska M."/>
            <person name="Bartosik D."/>
        </authorList>
    </citation>
    <scope>NUCLEOTIDE SEQUENCE</scope>
    <source>
        <strain evidence="3">40/07</strain>
        <plasmid evidence="3">pLIS1</plasmid>
    </source>
</reference>
<dbReference type="InterPro" id="IPR052906">
    <property type="entry name" value="Type_IV_Methyl-Rstrct_Enzyme"/>
</dbReference>
<gene>
    <name evidence="4" type="ORF">AFZ32_12870</name>
    <name evidence="3" type="ORF">pLIS100120</name>
</gene>
<dbReference type="GO" id="GO:0015666">
    <property type="term" value="F:restriction endodeoxyribonuclease activity"/>
    <property type="evidence" value="ECO:0007669"/>
    <property type="project" value="TreeGrafter"/>
</dbReference>
<dbReference type="GO" id="GO:0009307">
    <property type="term" value="P:DNA restriction-modification system"/>
    <property type="evidence" value="ECO:0007669"/>
    <property type="project" value="InterPro"/>
</dbReference>
<dbReference type="InterPro" id="IPR011856">
    <property type="entry name" value="tRNA_endonuc-like_dom_sf"/>
</dbReference>
<name>A0A2Z4HVL3_LISWE</name>
<evidence type="ECO:0000313" key="4">
    <source>
        <dbReference type="EMBL" id="PDK40344.1"/>
    </source>
</evidence>
<keyword evidence="3" id="KW-0378">Hydrolase</keyword>
<evidence type="ECO:0000259" key="2">
    <source>
        <dbReference type="Pfam" id="PF04471"/>
    </source>
</evidence>
<feature type="transmembrane region" description="Helical" evidence="1">
    <location>
        <begin position="12"/>
        <end position="28"/>
    </location>
</feature>
<keyword evidence="1" id="KW-0472">Membrane</keyword>
<organism evidence="3">
    <name type="scientific">Listeria welshimeri</name>
    <dbReference type="NCBI Taxonomy" id="1643"/>
    <lineage>
        <taxon>Bacteria</taxon>
        <taxon>Bacillati</taxon>
        <taxon>Bacillota</taxon>
        <taxon>Bacilli</taxon>
        <taxon>Bacillales</taxon>
        <taxon>Listeriaceae</taxon>
        <taxon>Listeria</taxon>
    </lineage>
</organism>
<dbReference type="InterPro" id="IPR011335">
    <property type="entry name" value="Restrct_endonuc-II-like"/>
</dbReference>
<dbReference type="PANTHER" id="PTHR30015">
    <property type="entry name" value="MRR RESTRICTION SYSTEM PROTEIN"/>
    <property type="match status" value="1"/>
</dbReference>
<evidence type="ECO:0000313" key="3">
    <source>
        <dbReference type="EMBL" id="AWW22399.1"/>
    </source>
</evidence>
<keyword evidence="5" id="KW-1185">Reference proteome</keyword>
<dbReference type="PANTHER" id="PTHR30015:SF6">
    <property type="entry name" value="SLL1429 PROTEIN"/>
    <property type="match status" value="1"/>
</dbReference>
<dbReference type="Proteomes" id="UP000219632">
    <property type="component" value="Unassembled WGS sequence"/>
</dbReference>
<proteinExistence type="predicted"/>
<keyword evidence="3" id="KW-0614">Plasmid</keyword>
<keyword evidence="3" id="KW-0255">Endonuclease</keyword>
<keyword evidence="1" id="KW-1133">Transmembrane helix</keyword>
<dbReference type="AlphaFoldDB" id="A0A2Z4HVL3"/>
<accession>A0A2Z4HVL3</accession>
<keyword evidence="1" id="KW-0812">Transmembrane</keyword>
<keyword evidence="3" id="KW-0540">Nuclease</keyword>
<dbReference type="EMBL" id="NYPG01000009">
    <property type="protein sequence ID" value="PDK40344.1"/>
    <property type="molecule type" value="Genomic_DNA"/>
</dbReference>
<dbReference type="InterPro" id="IPR007560">
    <property type="entry name" value="Restrct_endonuc_IV_Mrr"/>
</dbReference>
<dbReference type="Gene3D" id="3.40.1350.10">
    <property type="match status" value="1"/>
</dbReference>
<dbReference type="EMBL" id="MH382833">
    <property type="protein sequence ID" value="AWW22399.1"/>
    <property type="molecule type" value="Genomic_DNA"/>
</dbReference>
<dbReference type="Pfam" id="PF04471">
    <property type="entry name" value="Mrr_cat"/>
    <property type="match status" value="1"/>
</dbReference>
<dbReference type="SUPFAM" id="SSF52980">
    <property type="entry name" value="Restriction endonuclease-like"/>
    <property type="match status" value="1"/>
</dbReference>
<dbReference type="RefSeq" id="WP_003725257.1">
    <property type="nucleotide sequence ID" value="NZ_JAERVU010000008.1"/>
</dbReference>